<evidence type="ECO:0000313" key="9">
    <source>
        <dbReference type="Proteomes" id="UP000591941"/>
    </source>
</evidence>
<evidence type="ECO:0000256" key="4">
    <source>
        <dbReference type="NCBIfam" id="TIGR00260"/>
    </source>
</evidence>
<dbReference type="GO" id="GO:0004795">
    <property type="term" value="F:threonine synthase activity"/>
    <property type="evidence" value="ECO:0007669"/>
    <property type="project" value="UniProtKB-UniRule"/>
</dbReference>
<protein>
    <recommendedName>
        <fullName evidence="4">Threonine synthase</fullName>
        <ecNumber evidence="4">4.2.3.1</ecNumber>
    </recommendedName>
</protein>
<sequence>MNFVSTRGRAPSVTAAEALVSGLAPDGGLYVPEYLPAPREDWETTAGLTYAELAAEVLALFFTDWEKEELLTLCRKAYNGTFNMPGIIRVRKVGEKRYFTELFHGRTLAFKDMALSLFPHLLQAAKKKLGRTETTLILTATSGDTGKAALAGFQDVPGTEIIVFYPEHGVSPVQKWQMQTQAGENVHVYGVEGNFDDAQTFVKAAFEDPDLRAYAKDHGVAFSSANSINIGRLLPQIVYYIRTYAELVKAGEIKKGEAFDVCVPTGNFGNILAGYLAKQLGVPIAKLICASNENHVLTDFFRTGTYDRRREFHATHSPSMDILISSNLERFIYYLLDGDAQATANYLEELRVNGRFTLPESAMARADDFLCGWVDDEETVRLMGRMHKEHGYVMDPHTAVAVGVSDQLQEERDGRLLVIISTANPYKFPDTVAQALKLDTQDATDDFDRMWQIANISSLPLPIQFFHLREKQPRFHESVEKEDLQDVVRKTIAAMTEHNEN</sequence>
<dbReference type="AlphaFoldDB" id="A0A841R4T9"/>
<feature type="domain" description="Tryptophan synthase beta chain-like PALP" evidence="6">
    <location>
        <begin position="101"/>
        <end position="420"/>
    </location>
</feature>
<comment type="caution">
    <text evidence="8">The sequence shown here is derived from an EMBL/GenBank/DDBJ whole genome shotgun (WGS) entry which is preliminary data.</text>
</comment>
<dbReference type="InterPro" id="IPR037158">
    <property type="entry name" value="Thr_synth_N_sf"/>
</dbReference>
<dbReference type="Gene3D" id="3.90.1380.10">
    <property type="entry name" value="Threonine synthase, N-terminal domain"/>
    <property type="match status" value="1"/>
</dbReference>
<dbReference type="InterPro" id="IPR004450">
    <property type="entry name" value="Thr_synthase-like"/>
</dbReference>
<dbReference type="EMBL" id="JACHHI010000002">
    <property type="protein sequence ID" value="MBB6477562.1"/>
    <property type="molecule type" value="Genomic_DNA"/>
</dbReference>
<dbReference type="OrthoDB" id="9763107at2"/>
<keyword evidence="9" id="KW-1185">Reference proteome</keyword>
<evidence type="ECO:0000256" key="3">
    <source>
        <dbReference type="ARBA" id="ARBA00022898"/>
    </source>
</evidence>
<dbReference type="InterPro" id="IPR029144">
    <property type="entry name" value="Thr_synth_N"/>
</dbReference>
<comment type="cofactor">
    <cofactor evidence="1 5">
        <name>pyridoxal 5'-phosphate</name>
        <dbReference type="ChEBI" id="CHEBI:597326"/>
    </cofactor>
</comment>
<dbReference type="GO" id="GO:0009088">
    <property type="term" value="P:threonine biosynthetic process"/>
    <property type="evidence" value="ECO:0007669"/>
    <property type="project" value="UniProtKB-UniRule"/>
</dbReference>
<evidence type="ECO:0000313" key="8">
    <source>
        <dbReference type="EMBL" id="MBB6477562.1"/>
    </source>
</evidence>
<accession>A0A841R4T9</accession>
<dbReference type="CDD" id="cd01560">
    <property type="entry name" value="Thr-synth_2"/>
    <property type="match status" value="1"/>
</dbReference>
<dbReference type="RefSeq" id="WP_159823018.1">
    <property type="nucleotide sequence ID" value="NZ_CABWNB010000003.1"/>
</dbReference>
<gene>
    <name evidence="8" type="ORF">HNR45_000592</name>
</gene>
<comment type="similarity">
    <text evidence="2">Belongs to the threonine synthase family.</text>
</comment>
<dbReference type="PANTHER" id="PTHR43515:SF1">
    <property type="entry name" value="THREONINE SYNTHASE-LIKE 1"/>
    <property type="match status" value="1"/>
</dbReference>
<dbReference type="NCBIfam" id="TIGR00260">
    <property type="entry name" value="thrC"/>
    <property type="match status" value="1"/>
</dbReference>
<evidence type="ECO:0000256" key="5">
    <source>
        <dbReference type="PIRSR" id="PIRSR604450-51"/>
    </source>
</evidence>
<feature type="modified residue" description="N6-(pyridoxal phosphate)lysine" evidence="5">
    <location>
        <position position="111"/>
    </location>
</feature>
<dbReference type="Gene3D" id="3.40.50.1100">
    <property type="match status" value="2"/>
</dbReference>
<dbReference type="EC" id="4.2.3.1" evidence="4"/>
<evidence type="ECO:0000259" key="7">
    <source>
        <dbReference type="Pfam" id="PF14821"/>
    </source>
</evidence>
<dbReference type="GeneID" id="93485865"/>
<dbReference type="PANTHER" id="PTHR43515">
    <property type="entry name" value="THREONINE SYNTHASE-LIKE 1"/>
    <property type="match status" value="1"/>
</dbReference>
<dbReference type="Pfam" id="PF00291">
    <property type="entry name" value="PALP"/>
    <property type="match status" value="1"/>
</dbReference>
<dbReference type="InterPro" id="IPR001926">
    <property type="entry name" value="TrpB-like_PALP"/>
</dbReference>
<dbReference type="Proteomes" id="UP000591941">
    <property type="component" value="Unassembled WGS sequence"/>
</dbReference>
<dbReference type="Pfam" id="PF14821">
    <property type="entry name" value="Thr_synth_N"/>
    <property type="match status" value="1"/>
</dbReference>
<keyword evidence="8" id="KW-0456">Lyase</keyword>
<dbReference type="GO" id="GO:0005737">
    <property type="term" value="C:cytoplasm"/>
    <property type="evidence" value="ECO:0007669"/>
    <property type="project" value="TreeGrafter"/>
</dbReference>
<organism evidence="8 9">
    <name type="scientific">Negativicoccus succinicivorans</name>
    <dbReference type="NCBI Taxonomy" id="620903"/>
    <lineage>
        <taxon>Bacteria</taxon>
        <taxon>Bacillati</taxon>
        <taxon>Bacillota</taxon>
        <taxon>Negativicutes</taxon>
        <taxon>Veillonellales</taxon>
        <taxon>Veillonellaceae</taxon>
        <taxon>Negativicoccus</taxon>
    </lineage>
</organism>
<dbReference type="SUPFAM" id="SSF53686">
    <property type="entry name" value="Tryptophan synthase beta subunit-like PLP-dependent enzymes"/>
    <property type="match status" value="1"/>
</dbReference>
<evidence type="ECO:0000256" key="1">
    <source>
        <dbReference type="ARBA" id="ARBA00001933"/>
    </source>
</evidence>
<name>A0A841R4T9_9FIRM</name>
<evidence type="ECO:0000256" key="2">
    <source>
        <dbReference type="ARBA" id="ARBA00005517"/>
    </source>
</evidence>
<evidence type="ECO:0000259" key="6">
    <source>
        <dbReference type="Pfam" id="PF00291"/>
    </source>
</evidence>
<proteinExistence type="inferred from homology"/>
<dbReference type="InterPro" id="IPR036052">
    <property type="entry name" value="TrpB-like_PALP_sf"/>
</dbReference>
<keyword evidence="3 5" id="KW-0663">Pyridoxal phosphate</keyword>
<reference evidence="8 9" key="1">
    <citation type="submission" date="2020-08" db="EMBL/GenBank/DDBJ databases">
        <title>Genomic Encyclopedia of Type Strains, Phase IV (KMG-IV): sequencing the most valuable type-strain genomes for metagenomic binning, comparative biology and taxonomic classification.</title>
        <authorList>
            <person name="Goeker M."/>
        </authorList>
    </citation>
    <scope>NUCLEOTIDE SEQUENCE [LARGE SCALE GENOMIC DNA]</scope>
    <source>
        <strain evidence="8 9">DSM 21255</strain>
    </source>
</reference>
<feature type="domain" description="Threonine synthase N-terminal" evidence="7">
    <location>
        <begin position="3"/>
        <end position="78"/>
    </location>
</feature>